<keyword evidence="5 18" id="KW-0479">Metal-binding</keyword>
<evidence type="ECO:0000256" key="8">
    <source>
        <dbReference type="ARBA" id="ARBA00022857"/>
    </source>
</evidence>
<dbReference type="GO" id="GO:0052856">
    <property type="term" value="F:NAD(P)HX epimerase activity"/>
    <property type="evidence" value="ECO:0007669"/>
    <property type="project" value="UniProtKB-EC"/>
</dbReference>
<feature type="binding site" evidence="17">
    <location>
        <position position="440"/>
    </location>
    <ligand>
        <name>AMP</name>
        <dbReference type="ChEBI" id="CHEBI:456215"/>
    </ligand>
</feature>
<comment type="function">
    <text evidence="14 18">Bifunctional enzyme that catalyzes the epimerization of the S- and R-forms of NAD(P)HX and the dehydration of the S-form of NAD(P)HX at the expense of ADP, which is converted to AMP. This allows the repair of both epimers of NAD(P)HX, a damaged form of NAD(P)H that is a result of enzymatic or heat-dependent hydration.</text>
</comment>
<keyword evidence="13" id="KW-0511">Multifunctional enzyme</keyword>
<dbReference type="NCBIfam" id="TIGR00196">
    <property type="entry name" value="yjeF_cterm"/>
    <property type="match status" value="1"/>
</dbReference>
<dbReference type="EMBL" id="NESP01000001">
    <property type="protein sequence ID" value="PUE60421.1"/>
    <property type="molecule type" value="Genomic_DNA"/>
</dbReference>
<evidence type="ECO:0000256" key="3">
    <source>
        <dbReference type="ARBA" id="ARBA00006001"/>
    </source>
</evidence>
<dbReference type="PROSITE" id="PS51385">
    <property type="entry name" value="YJEF_N"/>
    <property type="match status" value="1"/>
</dbReference>
<feature type="binding site" evidence="17">
    <location>
        <position position="320"/>
    </location>
    <ligand>
        <name>(6S)-NADPHX</name>
        <dbReference type="ChEBI" id="CHEBI:64076"/>
    </ligand>
</feature>
<evidence type="ECO:0000313" key="21">
    <source>
        <dbReference type="EMBL" id="PUE60421.1"/>
    </source>
</evidence>
<evidence type="ECO:0000256" key="17">
    <source>
        <dbReference type="HAMAP-Rule" id="MF_01965"/>
    </source>
</evidence>
<evidence type="ECO:0000256" key="15">
    <source>
        <dbReference type="ARBA" id="ARBA00048238"/>
    </source>
</evidence>
<keyword evidence="7 17" id="KW-0067">ATP-binding</keyword>
<evidence type="ECO:0000256" key="10">
    <source>
        <dbReference type="ARBA" id="ARBA00023027"/>
    </source>
</evidence>
<dbReference type="Gene3D" id="3.40.1190.20">
    <property type="match status" value="1"/>
</dbReference>
<reference evidence="21 22" key="1">
    <citation type="submission" date="2017-04" db="EMBL/GenBank/DDBJ databases">
        <title>Unexpected and diverse lifestyles within the genus Limnohabitans.</title>
        <authorList>
            <person name="Kasalicky V."/>
            <person name="Mehrshad M."/>
            <person name="Andrei S.-A."/>
            <person name="Salcher M."/>
            <person name="Kratochvilova H."/>
            <person name="Simek K."/>
            <person name="Ghai R."/>
        </authorList>
    </citation>
    <scope>NUCLEOTIDE SEQUENCE [LARGE SCALE GENOMIC DNA]</scope>
    <source>
        <strain evidence="21 22">MWH-C5</strain>
    </source>
</reference>
<dbReference type="InterPro" id="IPR030677">
    <property type="entry name" value="Nnr"/>
</dbReference>
<feature type="domain" description="YjeF C-terminal" evidence="19">
    <location>
        <begin position="229"/>
        <end position="492"/>
    </location>
</feature>
<comment type="catalytic activity">
    <reaction evidence="16 17 18">
        <text>(6S)-NADPHX + ADP = AMP + phosphate + NADPH + H(+)</text>
        <dbReference type="Rhea" id="RHEA:32235"/>
        <dbReference type="ChEBI" id="CHEBI:15378"/>
        <dbReference type="ChEBI" id="CHEBI:43474"/>
        <dbReference type="ChEBI" id="CHEBI:57783"/>
        <dbReference type="ChEBI" id="CHEBI:64076"/>
        <dbReference type="ChEBI" id="CHEBI:456215"/>
        <dbReference type="ChEBI" id="CHEBI:456216"/>
        <dbReference type="EC" id="4.2.1.136"/>
    </reaction>
</comment>
<comment type="subunit">
    <text evidence="17">Homotetramer.</text>
</comment>
<sequence>MKTQGLTQTLSSQATWPLHSVAQTQALEHEAQAALPAHTLMQRAGLAAAQLALAIAPHAQKIWIACGPGNNGGDGLEAAMHLHAWCKHPIVTWLGKDGDMPADAKQSWLRAKDAGVTFAEQPPVQFDLAIDALLGIGGQRSPEGLMAQWLGAMQRSDVSVLCVDVPTGLLADTGEWLDTSPQHHVKAKRHTLSLLTLKPGLFTANGRDAAGHIWFNDLGVTAQKTPTAWLQHSQPAHAPRAHSSHKGSFGDVAVIGGAPGMSGAAMLAALAALHGGAGRVFVGLMDEDAKHAATAAHPPLMVRDITHLALNESTVVCGCGGGDAVHALMPQVLSSSQQLVLDADALNAIARDTALQSLLKKRSPRHKPTVLTPHPLEAARLLNCSAKEVQKNRLHAAQQLANTFQCVVVLKGSGSIIASPGHTPVINASGNARLATAGTGDVLAGLIGAYLARSEDPFAATCQAVFAHGQVANAWPSDAAALDAALLAASVR</sequence>
<organism evidence="21 22">
    <name type="scientific">Limnohabitans curvus</name>
    <dbReference type="NCBI Taxonomy" id="323423"/>
    <lineage>
        <taxon>Bacteria</taxon>
        <taxon>Pseudomonadati</taxon>
        <taxon>Pseudomonadota</taxon>
        <taxon>Betaproteobacteria</taxon>
        <taxon>Burkholderiales</taxon>
        <taxon>Comamonadaceae</taxon>
        <taxon>Limnohabitans</taxon>
    </lineage>
</organism>
<evidence type="ECO:0000256" key="18">
    <source>
        <dbReference type="PIRNR" id="PIRNR017184"/>
    </source>
</evidence>
<dbReference type="InterPro" id="IPR004443">
    <property type="entry name" value="YjeF_N_dom"/>
</dbReference>
<proteinExistence type="inferred from homology"/>
<evidence type="ECO:0000313" key="22">
    <source>
        <dbReference type="Proteomes" id="UP000251341"/>
    </source>
</evidence>
<dbReference type="HAMAP" id="MF_01965">
    <property type="entry name" value="NADHX_dehydratase"/>
    <property type="match status" value="1"/>
</dbReference>
<comment type="similarity">
    <text evidence="3 18">In the N-terminal section; belongs to the NnrE/AIBP family.</text>
</comment>
<dbReference type="Gene3D" id="3.40.50.10260">
    <property type="entry name" value="YjeF N-terminal domain"/>
    <property type="match status" value="1"/>
</dbReference>
<dbReference type="GO" id="GO:0046872">
    <property type="term" value="F:metal ion binding"/>
    <property type="evidence" value="ECO:0007669"/>
    <property type="project" value="UniProtKB-UniRule"/>
</dbReference>
<name>A0A315ET21_9BURK</name>
<comment type="cofactor">
    <cofactor evidence="18">
        <name>K(+)</name>
        <dbReference type="ChEBI" id="CHEBI:29103"/>
    </cofactor>
    <text evidence="18">Binds 1 potassium ion per subunit.</text>
</comment>
<evidence type="ECO:0000256" key="13">
    <source>
        <dbReference type="ARBA" id="ARBA00023268"/>
    </source>
</evidence>
<comment type="catalytic activity">
    <reaction evidence="1 18">
        <text>(6R)-NADHX = (6S)-NADHX</text>
        <dbReference type="Rhea" id="RHEA:32215"/>
        <dbReference type="ChEBI" id="CHEBI:64074"/>
        <dbReference type="ChEBI" id="CHEBI:64075"/>
        <dbReference type="EC" id="5.1.99.6"/>
    </reaction>
</comment>
<dbReference type="SUPFAM" id="SSF64153">
    <property type="entry name" value="YjeF N-terminal domain-like"/>
    <property type="match status" value="1"/>
</dbReference>
<comment type="catalytic activity">
    <reaction evidence="2 18">
        <text>(6R)-NADPHX = (6S)-NADPHX</text>
        <dbReference type="Rhea" id="RHEA:32227"/>
        <dbReference type="ChEBI" id="CHEBI:64076"/>
        <dbReference type="ChEBI" id="CHEBI:64077"/>
        <dbReference type="EC" id="5.1.99.6"/>
    </reaction>
</comment>
<dbReference type="PANTHER" id="PTHR12592:SF0">
    <property type="entry name" value="ATP-DEPENDENT (S)-NAD(P)H-HYDRATE DEHYDRATASE"/>
    <property type="match status" value="1"/>
</dbReference>
<dbReference type="Pfam" id="PF03853">
    <property type="entry name" value="YjeF_N"/>
    <property type="match status" value="1"/>
</dbReference>
<feature type="binding site" evidence="17">
    <location>
        <begin position="411"/>
        <end position="415"/>
    </location>
    <ligand>
        <name>AMP</name>
        <dbReference type="ChEBI" id="CHEBI:456215"/>
    </ligand>
</feature>
<comment type="similarity">
    <text evidence="4 18">In the C-terminal section; belongs to the NnrD/CARKD family.</text>
</comment>
<dbReference type="InterPro" id="IPR029056">
    <property type="entry name" value="Ribokinase-like"/>
</dbReference>
<accession>A0A315ET21</accession>
<dbReference type="EC" id="4.2.1.136" evidence="17"/>
<dbReference type="InterPro" id="IPR000631">
    <property type="entry name" value="CARKD"/>
</dbReference>
<gene>
    <name evidence="17" type="primary">nnrD</name>
    <name evidence="21" type="ORF">B9Z44_13070</name>
</gene>
<dbReference type="NCBIfam" id="TIGR00197">
    <property type="entry name" value="yjeF_nterm"/>
    <property type="match status" value="1"/>
</dbReference>
<evidence type="ECO:0000256" key="6">
    <source>
        <dbReference type="ARBA" id="ARBA00022741"/>
    </source>
</evidence>
<dbReference type="AlphaFoldDB" id="A0A315ET21"/>
<dbReference type="InterPro" id="IPR036652">
    <property type="entry name" value="YjeF_N_dom_sf"/>
</dbReference>
<dbReference type="SUPFAM" id="SSF53613">
    <property type="entry name" value="Ribokinase-like"/>
    <property type="match status" value="1"/>
</dbReference>
<keyword evidence="6 17" id="KW-0547">Nucleotide-binding</keyword>
<keyword evidence="8 17" id="KW-0521">NADP</keyword>
<feature type="binding site" evidence="17">
    <location>
        <position position="264"/>
    </location>
    <ligand>
        <name>(6S)-NADPHX</name>
        <dbReference type="ChEBI" id="CHEBI:64076"/>
    </ligand>
</feature>
<feature type="domain" description="YjeF N-terminal" evidence="20">
    <location>
        <begin position="24"/>
        <end position="226"/>
    </location>
</feature>
<dbReference type="CDD" id="cd01171">
    <property type="entry name" value="YXKO-related"/>
    <property type="match status" value="1"/>
</dbReference>
<dbReference type="RefSeq" id="WP_108402641.1">
    <property type="nucleotide sequence ID" value="NZ_NESP01000001.1"/>
</dbReference>
<comment type="cofactor">
    <cofactor evidence="17">
        <name>Mg(2+)</name>
        <dbReference type="ChEBI" id="CHEBI:18420"/>
    </cofactor>
</comment>
<keyword evidence="12 17" id="KW-0456">Lyase</keyword>
<feature type="binding site" evidence="17">
    <location>
        <position position="441"/>
    </location>
    <ligand>
        <name>(6S)-NADPHX</name>
        <dbReference type="ChEBI" id="CHEBI:64076"/>
    </ligand>
</feature>
<evidence type="ECO:0000256" key="7">
    <source>
        <dbReference type="ARBA" id="ARBA00022840"/>
    </source>
</evidence>
<dbReference type="GO" id="GO:0005524">
    <property type="term" value="F:ATP binding"/>
    <property type="evidence" value="ECO:0007669"/>
    <property type="project" value="UniProtKB-UniRule"/>
</dbReference>
<keyword evidence="10 17" id="KW-0520">NAD</keyword>
<evidence type="ECO:0000256" key="16">
    <source>
        <dbReference type="ARBA" id="ARBA00049209"/>
    </source>
</evidence>
<evidence type="ECO:0000256" key="5">
    <source>
        <dbReference type="ARBA" id="ARBA00022723"/>
    </source>
</evidence>
<dbReference type="PANTHER" id="PTHR12592">
    <property type="entry name" value="ATP-DEPENDENT (S)-NAD(P)H-HYDRATE DEHYDRATASE FAMILY MEMBER"/>
    <property type="match status" value="1"/>
</dbReference>
<evidence type="ECO:0000259" key="20">
    <source>
        <dbReference type="PROSITE" id="PS51385"/>
    </source>
</evidence>
<evidence type="ECO:0000256" key="9">
    <source>
        <dbReference type="ARBA" id="ARBA00022958"/>
    </source>
</evidence>
<evidence type="ECO:0000256" key="11">
    <source>
        <dbReference type="ARBA" id="ARBA00023235"/>
    </source>
</evidence>
<keyword evidence="9 18" id="KW-0630">Potassium</keyword>
<dbReference type="Pfam" id="PF01256">
    <property type="entry name" value="Carb_kinase"/>
    <property type="match status" value="1"/>
</dbReference>
<dbReference type="Proteomes" id="UP000251341">
    <property type="component" value="Unassembled WGS sequence"/>
</dbReference>
<dbReference type="GO" id="GO:0110051">
    <property type="term" value="P:metabolite repair"/>
    <property type="evidence" value="ECO:0007669"/>
    <property type="project" value="TreeGrafter"/>
</dbReference>
<dbReference type="PIRSF" id="PIRSF017184">
    <property type="entry name" value="Nnr"/>
    <property type="match status" value="1"/>
</dbReference>
<evidence type="ECO:0000256" key="14">
    <source>
        <dbReference type="ARBA" id="ARBA00025153"/>
    </source>
</evidence>
<dbReference type="GO" id="GO:0046496">
    <property type="term" value="P:nicotinamide nucleotide metabolic process"/>
    <property type="evidence" value="ECO:0007669"/>
    <property type="project" value="UniProtKB-UniRule"/>
</dbReference>
<evidence type="ECO:0000256" key="12">
    <source>
        <dbReference type="ARBA" id="ARBA00023239"/>
    </source>
</evidence>
<protein>
    <recommendedName>
        <fullName evidence="17">ADP-dependent (S)-NAD(P)H-hydrate dehydratase</fullName>
        <ecNumber evidence="17">4.2.1.136</ecNumber>
    </recommendedName>
    <alternativeName>
        <fullName evidence="17">ADP-dependent NAD(P)HX dehydratase</fullName>
    </alternativeName>
</protein>
<comment type="function">
    <text evidence="17">Catalyzes the dehydration of the S-form of NAD(P)HX at the expense of ADP, which is converted to AMP. Together with NAD(P)HX epimerase, which catalyzes the epimerization of the S- and R-forms, the enzyme allows the repair of both epimers of NAD(P)HX, a damaged form of NAD(P)H that is a result of enzymatic or heat-dependent hydration.</text>
</comment>
<evidence type="ECO:0000256" key="4">
    <source>
        <dbReference type="ARBA" id="ARBA00009524"/>
    </source>
</evidence>
<evidence type="ECO:0000256" key="2">
    <source>
        <dbReference type="ARBA" id="ARBA00000909"/>
    </source>
</evidence>
<comment type="similarity">
    <text evidence="17">Belongs to the NnrD/CARKD family.</text>
</comment>
<keyword evidence="22" id="KW-1185">Reference proteome</keyword>
<dbReference type="PROSITE" id="PS51383">
    <property type="entry name" value="YJEF_C_3"/>
    <property type="match status" value="1"/>
</dbReference>
<dbReference type="PROSITE" id="PS01050">
    <property type="entry name" value="YJEF_C_2"/>
    <property type="match status" value="1"/>
</dbReference>
<keyword evidence="11 18" id="KW-0413">Isomerase</keyword>
<dbReference type="GO" id="GO:0052855">
    <property type="term" value="F:ADP-dependent NAD(P)H-hydrate dehydratase activity"/>
    <property type="evidence" value="ECO:0007669"/>
    <property type="project" value="UniProtKB-UniRule"/>
</dbReference>
<feature type="binding site" evidence="17">
    <location>
        <position position="374"/>
    </location>
    <ligand>
        <name>(6S)-NADPHX</name>
        <dbReference type="ChEBI" id="CHEBI:64076"/>
    </ligand>
</feature>
<evidence type="ECO:0000256" key="1">
    <source>
        <dbReference type="ARBA" id="ARBA00000013"/>
    </source>
</evidence>
<comment type="catalytic activity">
    <reaction evidence="15 17 18">
        <text>(6S)-NADHX + ADP = AMP + phosphate + NADH + H(+)</text>
        <dbReference type="Rhea" id="RHEA:32223"/>
        <dbReference type="ChEBI" id="CHEBI:15378"/>
        <dbReference type="ChEBI" id="CHEBI:43474"/>
        <dbReference type="ChEBI" id="CHEBI:57945"/>
        <dbReference type="ChEBI" id="CHEBI:64074"/>
        <dbReference type="ChEBI" id="CHEBI:456215"/>
        <dbReference type="ChEBI" id="CHEBI:456216"/>
        <dbReference type="EC" id="4.2.1.136"/>
    </reaction>
</comment>
<evidence type="ECO:0000259" key="19">
    <source>
        <dbReference type="PROSITE" id="PS51383"/>
    </source>
</evidence>
<dbReference type="InterPro" id="IPR017953">
    <property type="entry name" value="Carbohydrate_kinase_pred_CS"/>
</dbReference>
<comment type="caution">
    <text evidence="21">The sequence shown here is derived from an EMBL/GenBank/DDBJ whole genome shotgun (WGS) entry which is preliminary data.</text>
</comment>